<dbReference type="InterPro" id="IPR050619">
    <property type="entry name" value="Flavodoxin"/>
</dbReference>
<dbReference type="EMBL" id="CP051128">
    <property type="protein sequence ID" value="QIZ08975.1"/>
    <property type="molecule type" value="Genomic_DNA"/>
</dbReference>
<dbReference type="PANTHER" id="PTHR42809:SF1">
    <property type="entry name" value="FLAVODOXIN 1"/>
    <property type="match status" value="1"/>
</dbReference>
<dbReference type="Pfam" id="PF00258">
    <property type="entry name" value="Flavodoxin_1"/>
    <property type="match status" value="1"/>
</dbReference>
<protein>
    <submittedName>
        <fullName evidence="9">Flavodoxin</fullName>
    </submittedName>
</protein>
<keyword evidence="5" id="KW-0285">Flavoprotein</keyword>
<evidence type="ECO:0000259" key="8">
    <source>
        <dbReference type="PROSITE" id="PS50902"/>
    </source>
</evidence>
<evidence type="ECO:0000256" key="7">
    <source>
        <dbReference type="ARBA" id="ARBA00022982"/>
    </source>
</evidence>
<keyword evidence="7" id="KW-0249">Electron transport</keyword>
<dbReference type="InterPro" id="IPR029039">
    <property type="entry name" value="Flavoprotein-like_sf"/>
</dbReference>
<evidence type="ECO:0000313" key="9">
    <source>
        <dbReference type="EMBL" id="QIZ08975.1"/>
    </source>
</evidence>
<gene>
    <name evidence="9" type="ORF">HFZ78_21615</name>
</gene>
<dbReference type="PANTHER" id="PTHR42809">
    <property type="entry name" value="FLAVODOXIN 2"/>
    <property type="match status" value="1"/>
</dbReference>
<evidence type="ECO:0000256" key="6">
    <source>
        <dbReference type="ARBA" id="ARBA00022643"/>
    </source>
</evidence>
<dbReference type="AlphaFoldDB" id="A0A6H1P682"/>
<dbReference type="GO" id="GO:0010181">
    <property type="term" value="F:FMN binding"/>
    <property type="evidence" value="ECO:0007669"/>
    <property type="project" value="InterPro"/>
</dbReference>
<dbReference type="InterPro" id="IPR008254">
    <property type="entry name" value="Flavodoxin/NO_synth"/>
</dbReference>
<feature type="domain" description="Flavodoxin-like" evidence="8">
    <location>
        <begin position="3"/>
        <end position="144"/>
    </location>
</feature>
<proteinExistence type="inferred from homology"/>
<reference evidence="9 10" key="2">
    <citation type="submission" date="2020-04" db="EMBL/GenBank/DDBJ databases">
        <authorList>
            <person name="Fomenkov A."/>
            <person name="Anton B.P."/>
            <person name="Roberts R.J."/>
        </authorList>
    </citation>
    <scope>NUCLEOTIDE SEQUENCE [LARGE SCALE GENOMIC DNA]</scope>
    <source>
        <strain evidence="9 10">S2</strain>
    </source>
</reference>
<dbReference type="SUPFAM" id="SSF52218">
    <property type="entry name" value="Flavoproteins"/>
    <property type="match status" value="1"/>
</dbReference>
<dbReference type="InterPro" id="IPR001094">
    <property type="entry name" value="Flavdoxin-like"/>
</dbReference>
<keyword evidence="4" id="KW-0813">Transport</keyword>
<comment type="cofactor">
    <cofactor evidence="1">
        <name>FMN</name>
        <dbReference type="ChEBI" id="CHEBI:58210"/>
    </cofactor>
</comment>
<keyword evidence="6" id="KW-0288">FMN</keyword>
<evidence type="ECO:0000256" key="5">
    <source>
        <dbReference type="ARBA" id="ARBA00022630"/>
    </source>
</evidence>
<dbReference type="InterPro" id="IPR001226">
    <property type="entry name" value="Flavodoxin_CS"/>
</dbReference>
<dbReference type="PROSITE" id="PS00201">
    <property type="entry name" value="FLAVODOXIN"/>
    <property type="match status" value="1"/>
</dbReference>
<dbReference type="PRINTS" id="PR00369">
    <property type="entry name" value="FLAVODOXIN"/>
</dbReference>
<sequence length="150" mass="17285">MKIAIVYSSKTGNTEELAQRIFHLFLKKNVMVSLFRIEQFRVRDLSQFEAVVIGTYTWGNGEIPQEMMELYRAFETQDVKKVLTGVIGTGDSGYPKFCGAVDEFKDMLYVHTNLIATLKIEVSLQMKDIDRCSRFVTIFLDQLSRKQGIR</sequence>
<dbReference type="Proteomes" id="UP000501868">
    <property type="component" value="Chromosome"/>
</dbReference>
<dbReference type="PROSITE" id="PS50902">
    <property type="entry name" value="FLAVODOXIN_LIKE"/>
    <property type="match status" value="1"/>
</dbReference>
<reference evidence="9 10" key="1">
    <citation type="submission" date="2020-04" db="EMBL/GenBank/DDBJ databases">
        <title>Genome-Wide Identification of 5-Methylcytosine Sites in Bacterial Genomes By High-Throughput Sequencing of MspJI Restriction Fragments.</title>
        <authorList>
            <person name="Wu V."/>
        </authorList>
    </citation>
    <scope>NUCLEOTIDE SEQUENCE [LARGE SCALE GENOMIC DNA]</scope>
    <source>
        <strain evidence="9 10">S2</strain>
    </source>
</reference>
<evidence type="ECO:0000256" key="2">
    <source>
        <dbReference type="ARBA" id="ARBA00003297"/>
    </source>
</evidence>
<evidence type="ECO:0000256" key="1">
    <source>
        <dbReference type="ARBA" id="ARBA00001917"/>
    </source>
</evidence>
<evidence type="ECO:0000256" key="3">
    <source>
        <dbReference type="ARBA" id="ARBA00005267"/>
    </source>
</evidence>
<name>A0A6H1P682_PRIMG</name>
<dbReference type="GO" id="GO:0009055">
    <property type="term" value="F:electron transfer activity"/>
    <property type="evidence" value="ECO:0007669"/>
    <property type="project" value="InterPro"/>
</dbReference>
<evidence type="ECO:0000313" key="10">
    <source>
        <dbReference type="Proteomes" id="UP000501868"/>
    </source>
</evidence>
<dbReference type="Gene3D" id="3.40.50.360">
    <property type="match status" value="1"/>
</dbReference>
<comment type="similarity">
    <text evidence="3">Belongs to the flavodoxin family.</text>
</comment>
<accession>A0A6H1P682</accession>
<comment type="function">
    <text evidence="2">Low-potential electron donor to a number of redox enzymes.</text>
</comment>
<organism evidence="9 10">
    <name type="scientific">Priestia megaterium</name>
    <name type="common">Bacillus megaterium</name>
    <dbReference type="NCBI Taxonomy" id="1404"/>
    <lineage>
        <taxon>Bacteria</taxon>
        <taxon>Bacillati</taxon>
        <taxon>Bacillota</taxon>
        <taxon>Bacilli</taxon>
        <taxon>Bacillales</taxon>
        <taxon>Bacillaceae</taxon>
        <taxon>Priestia</taxon>
    </lineage>
</organism>
<evidence type="ECO:0000256" key="4">
    <source>
        <dbReference type="ARBA" id="ARBA00022448"/>
    </source>
</evidence>
<dbReference type="GO" id="GO:0016651">
    <property type="term" value="F:oxidoreductase activity, acting on NAD(P)H"/>
    <property type="evidence" value="ECO:0007669"/>
    <property type="project" value="UniProtKB-ARBA"/>
</dbReference>